<protein>
    <submittedName>
        <fullName evidence="1">Uncharacterized protein</fullName>
    </submittedName>
</protein>
<evidence type="ECO:0000313" key="1">
    <source>
        <dbReference type="EMBL" id="GFN82514.1"/>
    </source>
</evidence>
<reference evidence="1 2" key="1">
    <citation type="journal article" date="2021" name="Elife">
        <title>Chloroplast acquisition without the gene transfer in kleptoplastic sea slugs, Plakobranchus ocellatus.</title>
        <authorList>
            <person name="Maeda T."/>
            <person name="Takahashi S."/>
            <person name="Yoshida T."/>
            <person name="Shimamura S."/>
            <person name="Takaki Y."/>
            <person name="Nagai Y."/>
            <person name="Toyoda A."/>
            <person name="Suzuki Y."/>
            <person name="Arimoto A."/>
            <person name="Ishii H."/>
            <person name="Satoh N."/>
            <person name="Nishiyama T."/>
            <person name="Hasebe M."/>
            <person name="Maruyama T."/>
            <person name="Minagawa J."/>
            <person name="Obokata J."/>
            <person name="Shigenobu S."/>
        </authorList>
    </citation>
    <scope>NUCLEOTIDE SEQUENCE [LARGE SCALE GENOMIC DNA]</scope>
</reference>
<comment type="caution">
    <text evidence="1">The sequence shown here is derived from an EMBL/GenBank/DDBJ whole genome shotgun (WGS) entry which is preliminary data.</text>
</comment>
<dbReference type="EMBL" id="BLXT01000992">
    <property type="protein sequence ID" value="GFN82514.1"/>
    <property type="molecule type" value="Genomic_DNA"/>
</dbReference>
<evidence type="ECO:0000313" key="2">
    <source>
        <dbReference type="Proteomes" id="UP000735302"/>
    </source>
</evidence>
<dbReference type="AlphaFoldDB" id="A0AAV3YIE9"/>
<gene>
    <name evidence="1" type="ORF">PoB_000902000</name>
</gene>
<dbReference type="Proteomes" id="UP000735302">
    <property type="component" value="Unassembled WGS sequence"/>
</dbReference>
<accession>A0AAV3YIE9</accession>
<organism evidence="1 2">
    <name type="scientific">Plakobranchus ocellatus</name>
    <dbReference type="NCBI Taxonomy" id="259542"/>
    <lineage>
        <taxon>Eukaryota</taxon>
        <taxon>Metazoa</taxon>
        <taxon>Spiralia</taxon>
        <taxon>Lophotrochozoa</taxon>
        <taxon>Mollusca</taxon>
        <taxon>Gastropoda</taxon>
        <taxon>Heterobranchia</taxon>
        <taxon>Euthyneura</taxon>
        <taxon>Panpulmonata</taxon>
        <taxon>Sacoglossa</taxon>
        <taxon>Placobranchoidea</taxon>
        <taxon>Plakobranchidae</taxon>
        <taxon>Plakobranchus</taxon>
    </lineage>
</organism>
<sequence>MDCGPLRTGTEISLLLSRPVTRGVICRKEHLITPHPFEWGIFIASRVPRCSRFLASHAQTPNNRACSAGGTSISKLALRSLRSLGFGPSICKTGVLQYNWLSKGH</sequence>
<name>A0AAV3YIE9_9GAST</name>
<keyword evidence="2" id="KW-1185">Reference proteome</keyword>
<proteinExistence type="predicted"/>